<comment type="similarity">
    <text evidence="2 7">Belongs to the peptidase S1B family.</text>
</comment>
<dbReference type="GO" id="GO:0008236">
    <property type="term" value="F:serine-type peptidase activity"/>
    <property type="evidence" value="ECO:0007669"/>
    <property type="project" value="UniProtKB-KW"/>
</dbReference>
<gene>
    <name evidence="9" type="ORF">CHH28_09230</name>
</gene>
<accession>A0A222FJM6</accession>
<keyword evidence="5 7" id="KW-0378">Hydrolase</keyword>
<dbReference type="InterPro" id="IPR008256">
    <property type="entry name" value="Peptidase_S1B"/>
</dbReference>
<protein>
    <recommendedName>
        <fullName evidence="7">Serine protease</fullName>
        <ecNumber evidence="7">3.4.21.-</ecNumber>
    </recommendedName>
</protein>
<dbReference type="Pfam" id="PF04151">
    <property type="entry name" value="PPC"/>
    <property type="match status" value="1"/>
</dbReference>
<dbReference type="Gene3D" id="2.60.120.380">
    <property type="match status" value="1"/>
</dbReference>
<evidence type="ECO:0000259" key="8">
    <source>
        <dbReference type="PROSITE" id="PS50093"/>
    </source>
</evidence>
<evidence type="ECO:0000313" key="10">
    <source>
        <dbReference type="Proteomes" id="UP000202440"/>
    </source>
</evidence>
<dbReference type="Gene3D" id="2.60.40.10">
    <property type="entry name" value="Immunoglobulins"/>
    <property type="match status" value="1"/>
</dbReference>
<dbReference type="InterPro" id="IPR022409">
    <property type="entry name" value="PKD/Chitinase_dom"/>
</dbReference>
<dbReference type="KEGG" id="bsan:CHH28_09230"/>
<sequence length="588" mass="63390">MMKRTTWISAAVMALGLSGVSTVHATEALHPQWVKVAQEHEFSADYQWESGWNNSGSHTLTIDRAGASFIKVHFDQFQLPAGMTLVVSNSDGSEQYRYAGHQPSSMQKATHASSGGFAAMSVSADRVHIRVEGTPTGNDSASVSIGHLQQGFSELELSSGPDMSIMSTCGIMERRDVMCWANSHPTEFERSRPTAKLLFGGGVCTAWRVGEGNRVMTNNHCISSANDVANAEVWFNYQHTDCNGNSLATVTKVTGAQLLATDYELDFTLFTVNNFEQIQSFGHYGLDVREPVLGEGIFIPQHGAGNPKELSIESDKNSSGQCEIDVAVTGGRGSNTDTGYLCDTIGGSSGSPVLADSSNKVIALHHFGGCPNQGVLIDRIWPKISTFFDGIPDNDGGDGGQQAPIANFSVATEKLTAVFNNQSSDRDGTIESYAWDFGDGNTATDANPRHTYAMAGDYDVSLTVTDNDGLTDTSQQRITVQEDDGIPLLNPGETVSDLALQRGEWLMYKVKLPAAASNLSVRMSGGYGDADLYLRAAQQPDRDNYDCRPYSSGNNEACDVASPTAEYYYVGIRAFRSFSGVSLLMTHQ</sequence>
<dbReference type="OrthoDB" id="5928962at2"/>
<evidence type="ECO:0000256" key="6">
    <source>
        <dbReference type="ARBA" id="ARBA00022825"/>
    </source>
</evidence>
<feature type="signal peptide" evidence="7">
    <location>
        <begin position="1"/>
        <end position="25"/>
    </location>
</feature>
<dbReference type="PRINTS" id="PR00839">
    <property type="entry name" value="V8PROTEASE"/>
</dbReference>
<dbReference type="InterPro" id="IPR035986">
    <property type="entry name" value="PKD_dom_sf"/>
</dbReference>
<keyword evidence="10" id="KW-1185">Reference proteome</keyword>
<evidence type="ECO:0000256" key="3">
    <source>
        <dbReference type="ARBA" id="ARBA00022670"/>
    </source>
</evidence>
<feature type="domain" description="PKD" evidence="8">
    <location>
        <begin position="400"/>
        <end position="481"/>
    </location>
</feature>
<dbReference type="GO" id="GO:0006508">
    <property type="term" value="P:proteolysis"/>
    <property type="evidence" value="ECO:0007669"/>
    <property type="project" value="UniProtKB-KW"/>
</dbReference>
<dbReference type="SUPFAM" id="SSF50494">
    <property type="entry name" value="Trypsin-like serine proteases"/>
    <property type="match status" value="1"/>
</dbReference>
<dbReference type="EMBL" id="CP022530">
    <property type="protein sequence ID" value="ASP38852.1"/>
    <property type="molecule type" value="Genomic_DNA"/>
</dbReference>
<evidence type="ECO:0000256" key="1">
    <source>
        <dbReference type="ARBA" id="ARBA00001913"/>
    </source>
</evidence>
<dbReference type="Gene3D" id="2.40.10.10">
    <property type="entry name" value="Trypsin-like serine proteases"/>
    <property type="match status" value="2"/>
</dbReference>
<dbReference type="InterPro" id="IPR013783">
    <property type="entry name" value="Ig-like_fold"/>
</dbReference>
<keyword evidence="4 7" id="KW-0732">Signal</keyword>
<dbReference type="Pfam" id="PF18911">
    <property type="entry name" value="PKD_4"/>
    <property type="match status" value="1"/>
</dbReference>
<evidence type="ECO:0000256" key="4">
    <source>
        <dbReference type="ARBA" id="ARBA00022729"/>
    </source>
</evidence>
<dbReference type="SMART" id="SM00089">
    <property type="entry name" value="PKD"/>
    <property type="match status" value="1"/>
</dbReference>
<dbReference type="EC" id="3.4.21.-" evidence="7"/>
<dbReference type="InterPro" id="IPR043504">
    <property type="entry name" value="Peptidase_S1_PA_chymotrypsin"/>
</dbReference>
<dbReference type="AlphaFoldDB" id="A0A222FJM6"/>
<evidence type="ECO:0000256" key="7">
    <source>
        <dbReference type="RuleBase" id="RU004296"/>
    </source>
</evidence>
<proteinExistence type="inferred from homology"/>
<dbReference type="SUPFAM" id="SSF49299">
    <property type="entry name" value="PKD domain"/>
    <property type="match status" value="1"/>
</dbReference>
<dbReference type="PROSITE" id="PS50093">
    <property type="entry name" value="PKD"/>
    <property type="match status" value="1"/>
</dbReference>
<evidence type="ECO:0000256" key="5">
    <source>
        <dbReference type="ARBA" id="ARBA00022801"/>
    </source>
</evidence>
<dbReference type="Pfam" id="PF13365">
    <property type="entry name" value="Trypsin_2"/>
    <property type="match status" value="1"/>
</dbReference>
<dbReference type="Proteomes" id="UP000202440">
    <property type="component" value="Chromosome"/>
</dbReference>
<evidence type="ECO:0000313" key="9">
    <source>
        <dbReference type="EMBL" id="ASP38852.1"/>
    </source>
</evidence>
<name>A0A222FJM6_9GAMM</name>
<keyword evidence="3 7" id="KW-0645">Protease</keyword>
<comment type="cofactor">
    <cofactor evidence="1">
        <name>Ca(2+)</name>
        <dbReference type="ChEBI" id="CHEBI:29108"/>
    </cofactor>
</comment>
<keyword evidence="6 7" id="KW-0720">Serine protease</keyword>
<dbReference type="PANTHER" id="PTHR36234:SF5">
    <property type="entry name" value="LYSYL ENDOPEPTIDASE"/>
    <property type="match status" value="1"/>
</dbReference>
<dbReference type="InterPro" id="IPR000601">
    <property type="entry name" value="PKD_dom"/>
</dbReference>
<dbReference type="InterPro" id="IPR009003">
    <property type="entry name" value="Peptidase_S1_PA"/>
</dbReference>
<evidence type="ECO:0000256" key="2">
    <source>
        <dbReference type="ARBA" id="ARBA00008764"/>
    </source>
</evidence>
<reference evidence="9 10" key="1">
    <citation type="submission" date="2017-07" db="EMBL/GenBank/DDBJ databases">
        <title>Annotated genome sequence of Bacterioplanes sanyensis isolated from Red Sea.</title>
        <authorList>
            <person name="Rehman Z.U."/>
        </authorList>
    </citation>
    <scope>NUCLEOTIDE SEQUENCE [LARGE SCALE GENOMIC DNA]</scope>
    <source>
        <strain evidence="9 10">NV9</strain>
    </source>
</reference>
<dbReference type="PANTHER" id="PTHR36234">
    <property type="entry name" value="LYSYL ENDOPEPTIDASE"/>
    <property type="match status" value="1"/>
</dbReference>
<feature type="chain" id="PRO_5011810080" description="Serine protease" evidence="7">
    <location>
        <begin position="26"/>
        <end position="588"/>
    </location>
</feature>
<dbReference type="CDD" id="cd00146">
    <property type="entry name" value="PKD"/>
    <property type="match status" value="1"/>
</dbReference>
<dbReference type="InterPro" id="IPR007280">
    <property type="entry name" value="Peptidase_C_arc/bac"/>
</dbReference>
<organism evidence="9 10">
    <name type="scientific">Bacterioplanes sanyensis</name>
    <dbReference type="NCBI Taxonomy" id="1249553"/>
    <lineage>
        <taxon>Bacteria</taxon>
        <taxon>Pseudomonadati</taxon>
        <taxon>Pseudomonadota</taxon>
        <taxon>Gammaproteobacteria</taxon>
        <taxon>Oceanospirillales</taxon>
        <taxon>Oceanospirillaceae</taxon>
        <taxon>Bacterioplanes</taxon>
    </lineage>
</organism>